<dbReference type="RefSeq" id="WP_285573964.1">
    <property type="nucleotide sequence ID" value="NZ_BSTK01000005.1"/>
</dbReference>
<organism evidence="1 2">
    <name type="scientific">Actinoallomurus iriomotensis</name>
    <dbReference type="NCBI Taxonomy" id="478107"/>
    <lineage>
        <taxon>Bacteria</taxon>
        <taxon>Bacillati</taxon>
        <taxon>Actinomycetota</taxon>
        <taxon>Actinomycetes</taxon>
        <taxon>Streptosporangiales</taxon>
        <taxon>Thermomonosporaceae</taxon>
        <taxon>Actinoallomurus</taxon>
    </lineage>
</organism>
<sequence>MTAIGEVPTVDVNLRRRQALDAIRDALTRNLSRYMPASGYRDFYGWALTTENPDRDGFCRIIALNQLAVMTTAMLNGLGEAADWPILLRHAVPVNLYQVFEVVSDNLGLGLARVRRGAPSAQRDLLVDFNDTMIADLRTPSATPAAELLARLRTPAAVFSGSVQSLAPDSHTAAMRHYAEAHGEVALDELDHAVWLGLVANVESGRDVLAAIRGTCTEPLVRDTTIDRYQAVNRILQSRHLSRLERAVLGAQTILVVPTLGYFTAVLGEVVGTDMGYRRAVEDGSLLEAMSNAALLVRLQNDLGTRLLRMTRERQRAFLRELPERHPPADGEDVLAVLTRASDAEPVLNRFRKDLKHGEFNVCLSELNPQDGVHDGLAVLSDSLAYFTALYTRHRRALVGDLAQLETRLRDQRITALIRRFVLFHEKMYALHYDGGSGDYAV</sequence>
<dbReference type="Proteomes" id="UP001165074">
    <property type="component" value="Unassembled WGS sequence"/>
</dbReference>
<protein>
    <submittedName>
        <fullName evidence="1">Uncharacterized protein</fullName>
    </submittedName>
</protein>
<evidence type="ECO:0000313" key="1">
    <source>
        <dbReference type="EMBL" id="GLY86246.1"/>
    </source>
</evidence>
<keyword evidence="2" id="KW-1185">Reference proteome</keyword>
<dbReference type="EMBL" id="BSTK01000005">
    <property type="protein sequence ID" value="GLY86246.1"/>
    <property type="molecule type" value="Genomic_DNA"/>
</dbReference>
<evidence type="ECO:0000313" key="2">
    <source>
        <dbReference type="Proteomes" id="UP001165074"/>
    </source>
</evidence>
<name>A0A9W6S0K0_9ACTN</name>
<gene>
    <name evidence="1" type="ORF">Airi02_041750</name>
</gene>
<reference evidence="1" key="1">
    <citation type="submission" date="2023-03" db="EMBL/GenBank/DDBJ databases">
        <title>Actinoallomurus iriomotensis NBRC 103684.</title>
        <authorList>
            <person name="Ichikawa N."/>
            <person name="Sato H."/>
            <person name="Tonouchi N."/>
        </authorList>
    </citation>
    <scope>NUCLEOTIDE SEQUENCE</scope>
    <source>
        <strain evidence="1">NBRC 103684</strain>
    </source>
</reference>
<proteinExistence type="predicted"/>
<accession>A0A9W6S0K0</accession>
<dbReference type="AlphaFoldDB" id="A0A9W6S0K0"/>
<comment type="caution">
    <text evidence="1">The sequence shown here is derived from an EMBL/GenBank/DDBJ whole genome shotgun (WGS) entry which is preliminary data.</text>
</comment>